<dbReference type="RefSeq" id="WP_129209859.1">
    <property type="nucleotide sequence ID" value="NZ_BMGU01000002.1"/>
</dbReference>
<dbReference type="Proteomes" id="UP000290253">
    <property type="component" value="Unassembled WGS sequence"/>
</dbReference>
<dbReference type="InterPro" id="IPR039060">
    <property type="entry name" value="Antitox_HigA"/>
</dbReference>
<name>A0A4Q1S8I9_9BACT</name>
<dbReference type="Gene3D" id="1.10.260.40">
    <property type="entry name" value="lambda repressor-like DNA-binding domains"/>
    <property type="match status" value="1"/>
</dbReference>
<feature type="domain" description="HTH cro/C1-type" evidence="1">
    <location>
        <begin position="76"/>
        <end position="129"/>
    </location>
</feature>
<dbReference type="Pfam" id="PF01381">
    <property type="entry name" value="HTH_3"/>
    <property type="match status" value="1"/>
</dbReference>
<dbReference type="SUPFAM" id="SSF47413">
    <property type="entry name" value="lambda repressor-like DNA-binding domains"/>
    <property type="match status" value="1"/>
</dbReference>
<accession>A0A4Q1S8I9</accession>
<dbReference type="InterPro" id="IPR001387">
    <property type="entry name" value="Cro/C1-type_HTH"/>
</dbReference>
<dbReference type="PROSITE" id="PS50943">
    <property type="entry name" value="HTH_CROC1"/>
    <property type="match status" value="1"/>
</dbReference>
<reference evidence="2 3" key="1">
    <citation type="journal article" date="2016" name="Int. J. Syst. Evol. Microbiol.">
        <title>Acidipila dinghuensis sp. nov., an acidobacterium isolated from forest soil.</title>
        <authorList>
            <person name="Jiang Y.W."/>
            <person name="Wang J."/>
            <person name="Chen M.H."/>
            <person name="Lv Y.Y."/>
            <person name="Qiu L.H."/>
        </authorList>
    </citation>
    <scope>NUCLEOTIDE SEQUENCE [LARGE SCALE GENOMIC DNA]</scope>
    <source>
        <strain evidence="2 3">DHOF10</strain>
    </source>
</reference>
<dbReference type="GO" id="GO:0006355">
    <property type="term" value="P:regulation of DNA-templated transcription"/>
    <property type="evidence" value="ECO:0007669"/>
    <property type="project" value="InterPro"/>
</dbReference>
<dbReference type="OrthoDB" id="119873at2"/>
<evidence type="ECO:0000313" key="2">
    <source>
        <dbReference type="EMBL" id="RXS93317.1"/>
    </source>
</evidence>
<protein>
    <submittedName>
        <fullName evidence="2">Helix-turn-helix domain-containing protein</fullName>
    </submittedName>
</protein>
<organism evidence="2 3">
    <name type="scientific">Silvibacterium dinghuense</name>
    <dbReference type="NCBI Taxonomy" id="1560006"/>
    <lineage>
        <taxon>Bacteria</taxon>
        <taxon>Pseudomonadati</taxon>
        <taxon>Acidobacteriota</taxon>
        <taxon>Terriglobia</taxon>
        <taxon>Terriglobales</taxon>
        <taxon>Acidobacteriaceae</taxon>
        <taxon>Silvibacterium</taxon>
    </lineage>
</organism>
<dbReference type="GO" id="GO:0001046">
    <property type="term" value="F:core promoter sequence-specific DNA binding"/>
    <property type="evidence" value="ECO:0007669"/>
    <property type="project" value="TreeGrafter"/>
</dbReference>
<proteinExistence type="predicted"/>
<gene>
    <name evidence="2" type="ORF">ESZ00_18355</name>
</gene>
<evidence type="ECO:0000313" key="3">
    <source>
        <dbReference type="Proteomes" id="UP000290253"/>
    </source>
</evidence>
<dbReference type="AlphaFoldDB" id="A0A4Q1S8I9"/>
<sequence>MSTLLADPAKMIARGAPRLIHTEEELDAYTAALFRLTSLEAPSPSEREAIELLTVLIEQYEQQHYALPKADSGTVLRFLIEQQGLTQRDLIPEFGTESAVSMFLNGRRKLTLEQVRRLSARFGLSADVFLD</sequence>
<comment type="caution">
    <text evidence="2">The sequence shown here is derived from an EMBL/GenBank/DDBJ whole genome shotgun (WGS) entry which is preliminary data.</text>
</comment>
<dbReference type="InterPro" id="IPR010982">
    <property type="entry name" value="Lambda_DNA-bd_dom_sf"/>
</dbReference>
<dbReference type="CDD" id="cd00093">
    <property type="entry name" value="HTH_XRE"/>
    <property type="match status" value="1"/>
</dbReference>
<dbReference type="SMART" id="SM00530">
    <property type="entry name" value="HTH_XRE"/>
    <property type="match status" value="1"/>
</dbReference>
<evidence type="ECO:0000259" key="1">
    <source>
        <dbReference type="PROSITE" id="PS50943"/>
    </source>
</evidence>
<dbReference type="EMBL" id="SDMK01000005">
    <property type="protein sequence ID" value="RXS93317.1"/>
    <property type="molecule type" value="Genomic_DNA"/>
</dbReference>
<keyword evidence="3" id="KW-1185">Reference proteome</keyword>
<dbReference type="PANTHER" id="PTHR40455:SF1">
    <property type="entry name" value="ANTITOXIN HIGA"/>
    <property type="match status" value="1"/>
</dbReference>
<dbReference type="PANTHER" id="PTHR40455">
    <property type="entry name" value="ANTITOXIN HIGA"/>
    <property type="match status" value="1"/>
</dbReference>